<keyword evidence="3 8" id="KW-0489">Methyltransferase</keyword>
<dbReference type="PROSITE" id="PS00840">
    <property type="entry name" value="SUMT_2"/>
    <property type="match status" value="1"/>
</dbReference>
<dbReference type="eggNOG" id="COG0007">
    <property type="taxonomic scope" value="Bacteria"/>
</dbReference>
<dbReference type="STRING" id="75906.THERU_04680"/>
<evidence type="ECO:0000256" key="8">
    <source>
        <dbReference type="RuleBase" id="RU003960"/>
    </source>
</evidence>
<feature type="domain" description="Tetrapyrrole methylase" evidence="9">
    <location>
        <begin position="3"/>
        <end position="214"/>
    </location>
</feature>
<comment type="similarity">
    <text evidence="1 8">Belongs to the precorrin methyltransferase family.</text>
</comment>
<dbReference type="PANTHER" id="PTHR45790:SF3">
    <property type="entry name" value="S-ADENOSYL-L-METHIONINE-DEPENDENT UROPORPHYRINOGEN III METHYLTRANSFERASE, CHLOROPLASTIC"/>
    <property type="match status" value="1"/>
</dbReference>
<dbReference type="InterPro" id="IPR035996">
    <property type="entry name" value="4pyrrol_Methylase_sf"/>
</dbReference>
<dbReference type="InterPro" id="IPR014776">
    <property type="entry name" value="4pyrrole_Mease_sub2"/>
</dbReference>
<dbReference type="HOGENOM" id="CLU_011276_7_0_0"/>
<dbReference type="Pfam" id="PF00590">
    <property type="entry name" value="TP_methylase"/>
    <property type="match status" value="1"/>
</dbReference>
<protein>
    <recommendedName>
        <fullName evidence="2">uroporphyrinogen-III C-methyltransferase</fullName>
        <ecNumber evidence="2">2.1.1.107</ecNumber>
    </recommendedName>
</protein>
<dbReference type="GO" id="GO:0004851">
    <property type="term" value="F:uroporphyrin-III C-methyltransferase activity"/>
    <property type="evidence" value="ECO:0007669"/>
    <property type="project" value="UniProtKB-EC"/>
</dbReference>
<evidence type="ECO:0000256" key="5">
    <source>
        <dbReference type="ARBA" id="ARBA00022691"/>
    </source>
</evidence>
<evidence type="ECO:0000313" key="10">
    <source>
        <dbReference type="EMBL" id="AHE96075.1"/>
    </source>
</evidence>
<proteinExistence type="inferred from homology"/>
<dbReference type="NCBIfam" id="TIGR01469">
    <property type="entry name" value="cobA_cysG_Cterm"/>
    <property type="match status" value="1"/>
</dbReference>
<evidence type="ECO:0000256" key="2">
    <source>
        <dbReference type="ARBA" id="ARBA00012162"/>
    </source>
</evidence>
<dbReference type="CDD" id="cd11642">
    <property type="entry name" value="SUMT"/>
    <property type="match status" value="1"/>
</dbReference>
<dbReference type="FunFam" id="3.40.1010.10:FF:000001">
    <property type="entry name" value="Siroheme synthase"/>
    <property type="match status" value="1"/>
</dbReference>
<evidence type="ECO:0000256" key="6">
    <source>
        <dbReference type="ARBA" id="ARBA00023244"/>
    </source>
</evidence>
<evidence type="ECO:0000256" key="4">
    <source>
        <dbReference type="ARBA" id="ARBA00022679"/>
    </source>
</evidence>
<reference evidence="10 11" key="1">
    <citation type="submission" date="2013-12" db="EMBL/GenBank/DDBJ databases">
        <authorList>
            <consortium name="DOE Joint Genome Institute"/>
            <person name="Eisen J."/>
            <person name="Huntemann M."/>
            <person name="Han J."/>
            <person name="Chen A."/>
            <person name="Kyrpides N."/>
            <person name="Mavromatis K."/>
            <person name="Markowitz V."/>
            <person name="Palaniappan K."/>
            <person name="Ivanova N."/>
            <person name="Schaumberg A."/>
            <person name="Pati A."/>
            <person name="Liolios K."/>
            <person name="Nordberg H.P."/>
            <person name="Cantor M.N."/>
            <person name="Hua S.X."/>
            <person name="Woyke T."/>
        </authorList>
    </citation>
    <scope>NUCLEOTIDE SEQUENCE [LARGE SCALE GENOMIC DNA]</scope>
    <source>
        <strain evidence="10 11">DSM 23557</strain>
    </source>
</reference>
<name>W0DGR3_9AQUI</name>
<dbReference type="NCBIfam" id="NF004790">
    <property type="entry name" value="PRK06136.1"/>
    <property type="match status" value="1"/>
</dbReference>
<dbReference type="InterPro" id="IPR050161">
    <property type="entry name" value="Siro_Cobalamin_biosynth"/>
</dbReference>
<gene>
    <name evidence="10" type="ORF">THERU_04680</name>
</gene>
<dbReference type="InterPro" id="IPR003043">
    <property type="entry name" value="Uropor_MeTrfase_CS"/>
</dbReference>
<dbReference type="OrthoDB" id="9815856at2"/>
<dbReference type="EMBL" id="CP007028">
    <property type="protein sequence ID" value="AHE96075.1"/>
    <property type="molecule type" value="Genomic_DNA"/>
</dbReference>
<dbReference type="PATRIC" id="fig|75906.3.peg.909"/>
<dbReference type="SUPFAM" id="SSF53790">
    <property type="entry name" value="Tetrapyrrole methylase"/>
    <property type="match status" value="1"/>
</dbReference>
<dbReference type="RefSeq" id="WP_025306102.1">
    <property type="nucleotide sequence ID" value="NZ_CP007028.1"/>
</dbReference>
<dbReference type="GO" id="GO:0032259">
    <property type="term" value="P:methylation"/>
    <property type="evidence" value="ECO:0007669"/>
    <property type="project" value="UniProtKB-KW"/>
</dbReference>
<keyword evidence="6" id="KW-0627">Porphyrin biosynthesis</keyword>
<dbReference type="Gene3D" id="3.30.950.10">
    <property type="entry name" value="Methyltransferase, Cobalt-precorrin-4 Transmethylase, Domain 2"/>
    <property type="match status" value="1"/>
</dbReference>
<keyword evidence="11" id="KW-1185">Reference proteome</keyword>
<evidence type="ECO:0000256" key="1">
    <source>
        <dbReference type="ARBA" id="ARBA00005879"/>
    </source>
</evidence>
<evidence type="ECO:0000256" key="3">
    <source>
        <dbReference type="ARBA" id="ARBA00022603"/>
    </source>
</evidence>
<organism evidence="11">
    <name type="scientific">Thermocrinis ruber</name>
    <dbReference type="NCBI Taxonomy" id="75906"/>
    <lineage>
        <taxon>Bacteria</taxon>
        <taxon>Pseudomonadati</taxon>
        <taxon>Aquificota</taxon>
        <taxon>Aquificia</taxon>
        <taxon>Aquificales</taxon>
        <taxon>Aquificaceae</taxon>
        <taxon>Thermocrinis</taxon>
    </lineage>
</organism>
<dbReference type="EC" id="2.1.1.107" evidence="2"/>
<evidence type="ECO:0000259" key="9">
    <source>
        <dbReference type="Pfam" id="PF00590"/>
    </source>
</evidence>
<comment type="pathway">
    <text evidence="7">Porphyrin-containing compound metabolism; siroheme biosynthesis; precorrin-2 from uroporphyrinogen III: step 1/1.</text>
</comment>
<dbReference type="PANTHER" id="PTHR45790">
    <property type="entry name" value="SIROHEME SYNTHASE-RELATED"/>
    <property type="match status" value="1"/>
</dbReference>
<dbReference type="Proteomes" id="UP000018914">
    <property type="component" value="Chromosome"/>
</dbReference>
<dbReference type="KEGG" id="trd:THERU_04680"/>
<dbReference type="PROSITE" id="PS00839">
    <property type="entry name" value="SUMT_1"/>
    <property type="match status" value="1"/>
</dbReference>
<sequence>MGKVYLVGAGPGDVELLTLKALRLIKSADVIIYDRLINPEILTFAKPECELMYVGKEEGYHTLEQEKINKLLLEYAQKRDVVVRLKGGDPFVFGRGGEEMLFLAEHGIEVEVIPGVSSATGVPTSAGIPLTFRGISSSFAVITGHEDPRKGRSSINWECLKGIDTLVFLMGVSRRQLIAQRLLEVGRDPKEPVAFIEKGTTSEERLVVCTLEGLAKEPPDVKPPAVMVVGKVVELRKNIKDKAIASLII</sequence>
<evidence type="ECO:0000313" key="11">
    <source>
        <dbReference type="Proteomes" id="UP000018914"/>
    </source>
</evidence>
<evidence type="ECO:0000256" key="7">
    <source>
        <dbReference type="ARBA" id="ARBA00025705"/>
    </source>
</evidence>
<accession>W0DGR3</accession>
<dbReference type="InterPro" id="IPR014777">
    <property type="entry name" value="4pyrrole_Mease_sub1"/>
</dbReference>
<dbReference type="AlphaFoldDB" id="W0DGR3"/>
<keyword evidence="5" id="KW-0949">S-adenosyl-L-methionine</keyword>
<keyword evidence="4 8" id="KW-0808">Transferase</keyword>
<dbReference type="Gene3D" id="3.40.1010.10">
    <property type="entry name" value="Cobalt-precorrin-4 Transmethylase, Domain 1"/>
    <property type="match status" value="1"/>
</dbReference>
<dbReference type="GO" id="GO:0019354">
    <property type="term" value="P:siroheme biosynthetic process"/>
    <property type="evidence" value="ECO:0007669"/>
    <property type="project" value="InterPro"/>
</dbReference>
<dbReference type="InterPro" id="IPR000878">
    <property type="entry name" value="4pyrrol_Mease"/>
</dbReference>
<dbReference type="InterPro" id="IPR006366">
    <property type="entry name" value="CobA/CysG_C"/>
</dbReference>